<sequence>MKNIIDYAIEESDTFKNRKFNAVDSLVLSQLAYLRFDKFVPGLSDTAMPVSIKEIASKENLDMLFRDTWNSKNNRRLFFALANSSRFRDLKMVFYVNKIDNKTEKQFSAITFLLDDCSAYIAYRGTDSTFIGWKEDFNMAFISPIPSQEEGVAYLNAVADRISCQLKIGGHSKGGNIAVYSSIKCRQSVQKRITHVFSHDGPGFRDEVFQCHEYLIIKDRINKILPQSSIIGMLLQNQEHYSVVKSNRIWFMQHDSFSWLIDGSDFQYAQSVKKSALYMNGTLNKWVNSFDDQKRELFVNTLFQIIQATNASTFYDLTGDWPKKAVAVLGAIRDIDDETRKFVFQTIRALFALAVKNIREIGSENSQ</sequence>
<organism evidence="1 2">
    <name type="scientific">Dehalobacterium formicoaceticum</name>
    <dbReference type="NCBI Taxonomy" id="51515"/>
    <lineage>
        <taxon>Bacteria</taxon>
        <taxon>Bacillati</taxon>
        <taxon>Bacillota</taxon>
        <taxon>Clostridia</taxon>
        <taxon>Eubacteriales</taxon>
        <taxon>Peptococcaceae</taxon>
        <taxon>Dehalobacterium</taxon>
    </lineage>
</organism>
<dbReference type="SUPFAM" id="SSF53474">
    <property type="entry name" value="alpha/beta-Hydrolases"/>
    <property type="match status" value="1"/>
</dbReference>
<evidence type="ECO:0000313" key="1">
    <source>
        <dbReference type="EMBL" id="MCR6546166.1"/>
    </source>
</evidence>
<dbReference type="Pfam" id="PF11187">
    <property type="entry name" value="Mbeg1-like"/>
    <property type="match status" value="1"/>
</dbReference>
<evidence type="ECO:0000313" key="2">
    <source>
        <dbReference type="Proteomes" id="UP001524944"/>
    </source>
</evidence>
<keyword evidence="2" id="KW-1185">Reference proteome</keyword>
<gene>
    <name evidence="1" type="ORF">NVS47_11675</name>
</gene>
<accession>A0ABT1Y6R9</accession>
<name>A0ABT1Y6R9_9FIRM</name>
<dbReference type="Proteomes" id="UP001524944">
    <property type="component" value="Unassembled WGS sequence"/>
</dbReference>
<reference evidence="1 2" key="1">
    <citation type="submission" date="2022-08" db="EMBL/GenBank/DDBJ databases">
        <title>Proteogenomics of the novel Dehalobacterium formicoaceticum strain EZ94 highlights a key role of methyltransferases during anaerobic dichloromethane degradation.</title>
        <authorList>
            <person name="Wasmund K."/>
        </authorList>
    </citation>
    <scope>NUCLEOTIDE SEQUENCE [LARGE SCALE GENOMIC DNA]</scope>
    <source>
        <strain evidence="1 2">EZ94</strain>
    </source>
</reference>
<dbReference type="InterPro" id="IPR029058">
    <property type="entry name" value="AB_hydrolase_fold"/>
</dbReference>
<protein>
    <submittedName>
        <fullName evidence="1">DUF2974 domain-containing protein</fullName>
    </submittedName>
</protein>
<dbReference type="RefSeq" id="WP_257913632.1">
    <property type="nucleotide sequence ID" value="NZ_JANPWE010000005.1"/>
</dbReference>
<comment type="caution">
    <text evidence="1">The sequence shown here is derived from an EMBL/GenBank/DDBJ whole genome shotgun (WGS) entry which is preliminary data.</text>
</comment>
<dbReference type="EMBL" id="JANPWE010000005">
    <property type="protein sequence ID" value="MCR6546166.1"/>
    <property type="molecule type" value="Genomic_DNA"/>
</dbReference>
<proteinExistence type="predicted"/>
<dbReference type="InterPro" id="IPR024499">
    <property type="entry name" value="Mbeg1-like"/>
</dbReference>